<feature type="chain" id="PRO_5032487044" description="ShKT domain-containing protein" evidence="1">
    <location>
        <begin position="21"/>
        <end position="104"/>
    </location>
</feature>
<accession>A0A8B6FMT8</accession>
<reference evidence="2" key="1">
    <citation type="submission" date="2018-11" db="EMBL/GenBank/DDBJ databases">
        <authorList>
            <person name="Alioto T."/>
            <person name="Alioto T."/>
        </authorList>
    </citation>
    <scope>NUCLEOTIDE SEQUENCE</scope>
</reference>
<dbReference type="AlphaFoldDB" id="A0A8B6FMT8"/>
<protein>
    <recommendedName>
        <fullName evidence="4">ShKT domain-containing protein</fullName>
    </recommendedName>
</protein>
<keyword evidence="3" id="KW-1185">Reference proteome</keyword>
<organism evidence="2 3">
    <name type="scientific">Mytilus galloprovincialis</name>
    <name type="common">Mediterranean mussel</name>
    <dbReference type="NCBI Taxonomy" id="29158"/>
    <lineage>
        <taxon>Eukaryota</taxon>
        <taxon>Metazoa</taxon>
        <taxon>Spiralia</taxon>
        <taxon>Lophotrochozoa</taxon>
        <taxon>Mollusca</taxon>
        <taxon>Bivalvia</taxon>
        <taxon>Autobranchia</taxon>
        <taxon>Pteriomorphia</taxon>
        <taxon>Mytilida</taxon>
        <taxon>Mytiloidea</taxon>
        <taxon>Mytilidae</taxon>
        <taxon>Mytilinae</taxon>
        <taxon>Mytilus</taxon>
    </lineage>
</organism>
<sequence length="104" mass="11484">MGYTCIICLVKVFFISIALAICVTTAEICEDVDTTACERVKLIRPGMCSEPYMSKQCKRHCGNCPLAKRNPGTASQESLTCYQCSRHLATQDLCTKTTQCQSGY</sequence>
<evidence type="ECO:0000313" key="3">
    <source>
        <dbReference type="Proteomes" id="UP000596742"/>
    </source>
</evidence>
<dbReference type="Proteomes" id="UP000596742">
    <property type="component" value="Unassembled WGS sequence"/>
</dbReference>
<comment type="caution">
    <text evidence="2">The sequence shown here is derived from an EMBL/GenBank/DDBJ whole genome shotgun (WGS) entry which is preliminary data.</text>
</comment>
<evidence type="ECO:0008006" key="4">
    <source>
        <dbReference type="Google" id="ProtNLM"/>
    </source>
</evidence>
<keyword evidence="1" id="KW-0732">Signal</keyword>
<name>A0A8B6FMT8_MYTGA</name>
<evidence type="ECO:0000256" key="1">
    <source>
        <dbReference type="SAM" id="SignalP"/>
    </source>
</evidence>
<feature type="signal peptide" evidence="1">
    <location>
        <begin position="1"/>
        <end position="20"/>
    </location>
</feature>
<proteinExistence type="predicted"/>
<feature type="non-terminal residue" evidence="2">
    <location>
        <position position="104"/>
    </location>
</feature>
<evidence type="ECO:0000313" key="2">
    <source>
        <dbReference type="EMBL" id="VDI52527.1"/>
    </source>
</evidence>
<gene>
    <name evidence="2" type="ORF">MGAL_10B077808</name>
</gene>
<dbReference type="EMBL" id="UYJE01007184">
    <property type="protein sequence ID" value="VDI52527.1"/>
    <property type="molecule type" value="Genomic_DNA"/>
</dbReference>